<evidence type="ECO:0000256" key="1">
    <source>
        <dbReference type="SAM" id="SignalP"/>
    </source>
</evidence>
<evidence type="ECO:0000313" key="3">
    <source>
        <dbReference type="Proteomes" id="UP000658278"/>
    </source>
</evidence>
<comment type="caution">
    <text evidence="2">The sequence shown here is derived from an EMBL/GenBank/DDBJ whole genome shotgun (WGS) entry which is preliminary data.</text>
</comment>
<keyword evidence="1" id="KW-0732">Signal</keyword>
<dbReference type="NCBIfam" id="TIGR02595">
    <property type="entry name" value="PEP_CTERM"/>
    <property type="match status" value="1"/>
</dbReference>
<dbReference type="Proteomes" id="UP000658278">
    <property type="component" value="Unassembled WGS sequence"/>
</dbReference>
<dbReference type="InterPro" id="IPR013424">
    <property type="entry name" value="Ice-binding_C"/>
</dbReference>
<dbReference type="EMBL" id="JAENII010000019">
    <property type="protein sequence ID" value="MBK1828859.1"/>
    <property type="molecule type" value="Genomic_DNA"/>
</dbReference>
<sequence>MIPVNRSPLAMAAAASLCAAGTCLGATLYLEEFDGNTNDYNADSATATTSGDWVDFSNRMSSDSYTTASGGTETVLAGVSASNDPQVRSDFGFGIDKTIVTAFALRLRIDSDGNSSFDDSLTSADFSVFWGTSSYGTPGATNVADTNNSLGAPSSLVAQSDGWHLATWTIPSGGLTAGANSTIESLRIDPTNGSAGNGDSFEIDYFRIDGVPEPGSSTLVALGALTVCLRRRRQR</sequence>
<evidence type="ECO:0000313" key="2">
    <source>
        <dbReference type="EMBL" id="MBK1828859.1"/>
    </source>
</evidence>
<feature type="signal peptide" evidence="1">
    <location>
        <begin position="1"/>
        <end position="25"/>
    </location>
</feature>
<proteinExistence type="predicted"/>
<protein>
    <submittedName>
        <fullName evidence="2">PEP-CTERM sorting domain-containing protein</fullName>
    </submittedName>
</protein>
<feature type="chain" id="PRO_5038001929" evidence="1">
    <location>
        <begin position="26"/>
        <end position="235"/>
    </location>
</feature>
<name>A0A934VFZ0_9BACT</name>
<gene>
    <name evidence="2" type="ORF">JIN81_17625</name>
</gene>
<dbReference type="AlphaFoldDB" id="A0A934VFZ0"/>
<reference evidence="2" key="1">
    <citation type="submission" date="2021-01" db="EMBL/GenBank/DDBJ databases">
        <title>Modified the classification status of verrucomicrobia.</title>
        <authorList>
            <person name="Feng X."/>
        </authorList>
    </citation>
    <scope>NUCLEOTIDE SEQUENCE</scope>
    <source>
        <strain evidence="2">KCTC 22201</strain>
    </source>
</reference>
<accession>A0A934VFZ0</accession>
<organism evidence="2 3">
    <name type="scientific">Haloferula rosea</name>
    <dbReference type="NCBI Taxonomy" id="490093"/>
    <lineage>
        <taxon>Bacteria</taxon>
        <taxon>Pseudomonadati</taxon>
        <taxon>Verrucomicrobiota</taxon>
        <taxon>Verrucomicrobiia</taxon>
        <taxon>Verrucomicrobiales</taxon>
        <taxon>Verrucomicrobiaceae</taxon>
        <taxon>Haloferula</taxon>
    </lineage>
</organism>
<keyword evidence="3" id="KW-1185">Reference proteome</keyword>